<feature type="binding site" evidence="15">
    <location>
        <position position="545"/>
    </location>
    <ligand>
        <name>Ca(2+)</name>
        <dbReference type="ChEBI" id="CHEBI:29108"/>
    </ligand>
</feature>
<comment type="catalytic activity">
    <reaction evidence="1">
        <text>Release of an N-terminal tripeptide from a polypeptide.</text>
        <dbReference type="EC" id="3.4.14.10"/>
    </reaction>
</comment>
<reference evidence="18" key="1">
    <citation type="submission" date="2020-02" db="EMBL/GenBank/DDBJ databases">
        <authorList>
            <person name="Palmer J.M."/>
        </authorList>
    </citation>
    <scope>NUCLEOTIDE SEQUENCE</scope>
    <source>
        <strain evidence="18">EPUS1.4</strain>
        <tissue evidence="18">Thallus</tissue>
    </source>
</reference>
<dbReference type="Gene3D" id="3.40.50.200">
    <property type="entry name" value="Peptidase S8/S53 domain"/>
    <property type="match status" value="1"/>
</dbReference>
<gene>
    <name evidence="18" type="ORF">GJ744_004744</name>
</gene>
<dbReference type="InterPro" id="IPR036852">
    <property type="entry name" value="Peptidase_S8/S53_dom_sf"/>
</dbReference>
<dbReference type="Pfam" id="PF09286">
    <property type="entry name" value="Pro-kuma_activ"/>
    <property type="match status" value="1"/>
</dbReference>
<evidence type="ECO:0000256" key="1">
    <source>
        <dbReference type="ARBA" id="ARBA00001910"/>
    </source>
</evidence>
<dbReference type="GO" id="GO:0006508">
    <property type="term" value="P:proteolysis"/>
    <property type="evidence" value="ECO:0007669"/>
    <property type="project" value="UniProtKB-KW"/>
</dbReference>
<dbReference type="PROSITE" id="PS00138">
    <property type="entry name" value="SUBTILASE_SER"/>
    <property type="match status" value="1"/>
</dbReference>
<dbReference type="GO" id="GO:0008240">
    <property type="term" value="F:tripeptidyl-peptidase activity"/>
    <property type="evidence" value="ECO:0007669"/>
    <property type="project" value="UniProtKB-EC"/>
</dbReference>
<dbReference type="FunFam" id="3.40.50.200:FF:000015">
    <property type="entry name" value="Tripeptidyl peptidase A"/>
    <property type="match status" value="1"/>
</dbReference>
<keyword evidence="13" id="KW-0865">Zymogen</keyword>
<feature type="active site" description="Charge relay system" evidence="15">
    <location>
        <position position="288"/>
    </location>
</feature>
<dbReference type="GO" id="GO:0004252">
    <property type="term" value="F:serine-type endopeptidase activity"/>
    <property type="evidence" value="ECO:0007669"/>
    <property type="project" value="UniProtKB-UniRule"/>
</dbReference>
<keyword evidence="7 15" id="KW-0479">Metal-binding</keyword>
<dbReference type="CDD" id="cd11377">
    <property type="entry name" value="Pro-peptidase_S53"/>
    <property type="match status" value="1"/>
</dbReference>
<evidence type="ECO:0000256" key="7">
    <source>
        <dbReference type="ARBA" id="ARBA00022723"/>
    </source>
</evidence>
<evidence type="ECO:0000256" key="11">
    <source>
        <dbReference type="ARBA" id="ARBA00022837"/>
    </source>
</evidence>
<feature type="domain" description="Peptidase S53" evidence="17">
    <location>
        <begin position="210"/>
        <end position="600"/>
    </location>
</feature>
<dbReference type="PANTHER" id="PTHR14218:SF32">
    <property type="entry name" value="TRIPEPTIDYL PEPTIDASE SED3 (AFU_ORTHOLOGUE AFUA_3G08930)"/>
    <property type="match status" value="1"/>
</dbReference>
<keyword evidence="8 16" id="KW-0732">Signal</keyword>
<feature type="binding site" evidence="15">
    <location>
        <position position="546"/>
    </location>
    <ligand>
        <name>Ca(2+)</name>
        <dbReference type="ChEBI" id="CHEBI:29108"/>
    </ligand>
</feature>
<dbReference type="EMBL" id="JAACFV010000204">
    <property type="protein sequence ID" value="KAF7502983.1"/>
    <property type="molecule type" value="Genomic_DNA"/>
</dbReference>
<dbReference type="SUPFAM" id="SSF54897">
    <property type="entry name" value="Protease propeptides/inhibitors"/>
    <property type="match status" value="1"/>
</dbReference>
<evidence type="ECO:0000256" key="15">
    <source>
        <dbReference type="PROSITE-ProRule" id="PRU01032"/>
    </source>
</evidence>
<keyword evidence="10 15" id="KW-0720">Serine protease</keyword>
<dbReference type="AlphaFoldDB" id="A0A8H7A5J9"/>
<evidence type="ECO:0000256" key="16">
    <source>
        <dbReference type="SAM" id="SignalP"/>
    </source>
</evidence>
<feature type="signal peptide" evidence="16">
    <location>
        <begin position="1"/>
        <end position="19"/>
    </location>
</feature>
<sequence length="614" mass="66586">MHFFTVAVGLLALMMPLFALPHSEAEVLEQLRGIPDGWVQGAAPAASTPLKLRIAVHQPRQAEFEQLVIDMSTPDHPTYGQHMKRDQMKAFLRPSKEISEAILGWLRSEGVSEADIEDDGDWINFTVAVAKAESMLNTHFYYFRNKHAGIQQIRTLQYSIPLALHGYVQMIQPTTRFGQLRPQMSMVMDSFNAESEYHPSGYNATFCNHTVTPGCLRGLYQLDGFLADPSVGNSLGISGYLEQYAQYAELERFVNEYATYASNASFDVVSISGGLNTQNVPNSVDTGEANLDMQYGIALSYNTPVTYYTTGGRGLLVPDLDQPAAANNQNEPYLDQLQYLLSLDDDKLPKVLTTSYGETEQSVPEEYSRSVCSLFAQLGSRGTSVIFASGDAGVGSACQTNDGKNTTRFQPIFPAACPFVTSVGGTQHVEPEEAVSFSSGGFSDRFPRPAYQEDAVGAYLERLGDTWAGLYNPDGRGFPDVAAQAVNYSVYDKGVLKKFLGTSASAPTFAAIVADLNSILLSKGKPQLGFLNPWIYQKGYKGLTDIVDGGSTGCIGVSIFSGLPAPRVPNATWAAVEGWDPVTGYGTPIFPKLVQLIDDGGNSGSSSDDIYSSV</sequence>
<dbReference type="PANTHER" id="PTHR14218">
    <property type="entry name" value="PROTEASE S8 TRIPEPTIDYL PEPTIDASE I CLN2"/>
    <property type="match status" value="1"/>
</dbReference>
<dbReference type="InterPro" id="IPR050819">
    <property type="entry name" value="Tripeptidyl-peptidase_I"/>
</dbReference>
<evidence type="ECO:0000256" key="3">
    <source>
        <dbReference type="ARBA" id="ARBA00004239"/>
    </source>
</evidence>
<evidence type="ECO:0000313" key="19">
    <source>
        <dbReference type="Proteomes" id="UP000606974"/>
    </source>
</evidence>
<dbReference type="PROSITE" id="PS51695">
    <property type="entry name" value="SEDOLISIN"/>
    <property type="match status" value="1"/>
</dbReference>
<evidence type="ECO:0000256" key="8">
    <source>
        <dbReference type="ARBA" id="ARBA00022729"/>
    </source>
</evidence>
<keyword evidence="9 15" id="KW-0378">Hydrolase</keyword>
<evidence type="ECO:0000256" key="10">
    <source>
        <dbReference type="ARBA" id="ARBA00022825"/>
    </source>
</evidence>
<dbReference type="SUPFAM" id="SSF52743">
    <property type="entry name" value="Subtilisin-like"/>
    <property type="match status" value="1"/>
</dbReference>
<dbReference type="GO" id="GO:0046872">
    <property type="term" value="F:metal ion binding"/>
    <property type="evidence" value="ECO:0007669"/>
    <property type="project" value="UniProtKB-UniRule"/>
</dbReference>
<proteinExistence type="predicted"/>
<keyword evidence="19" id="KW-1185">Reference proteome</keyword>
<dbReference type="GO" id="GO:0005576">
    <property type="term" value="C:extracellular region"/>
    <property type="evidence" value="ECO:0007669"/>
    <property type="project" value="UniProtKB-SubCell"/>
</dbReference>
<evidence type="ECO:0000313" key="18">
    <source>
        <dbReference type="EMBL" id="KAF7502983.1"/>
    </source>
</evidence>
<keyword evidence="11 15" id="KW-0106">Calcium</keyword>
<feature type="binding site" evidence="15">
    <location>
        <position position="578"/>
    </location>
    <ligand>
        <name>Ca(2+)</name>
        <dbReference type="ChEBI" id="CHEBI:29108"/>
    </ligand>
</feature>
<dbReference type="Proteomes" id="UP000606974">
    <property type="component" value="Unassembled WGS sequence"/>
</dbReference>
<keyword evidence="14" id="KW-0325">Glycoprotein</keyword>
<keyword evidence="12" id="KW-0843">Virulence</keyword>
<dbReference type="InterPro" id="IPR030400">
    <property type="entry name" value="Sedolisin_dom"/>
</dbReference>
<comment type="caution">
    <text evidence="18">The sequence shown here is derived from an EMBL/GenBank/DDBJ whole genome shotgun (WGS) entry which is preliminary data.</text>
</comment>
<evidence type="ECO:0000256" key="2">
    <source>
        <dbReference type="ARBA" id="ARBA00002451"/>
    </source>
</evidence>
<evidence type="ECO:0000256" key="14">
    <source>
        <dbReference type="ARBA" id="ARBA00023180"/>
    </source>
</evidence>
<evidence type="ECO:0000256" key="5">
    <source>
        <dbReference type="ARBA" id="ARBA00022525"/>
    </source>
</evidence>
<dbReference type="Pfam" id="PF00082">
    <property type="entry name" value="Peptidase_S8"/>
    <property type="match status" value="1"/>
</dbReference>
<comment type="subcellular location">
    <subcellularLocation>
        <location evidence="3">Secreted</location>
        <location evidence="3">Extracellular space</location>
    </subcellularLocation>
</comment>
<dbReference type="SMART" id="SM00944">
    <property type="entry name" value="Pro-kuma_activ"/>
    <property type="match status" value="1"/>
</dbReference>
<feature type="chain" id="PRO_5034020653" description="tripeptidyl-peptidase II" evidence="16">
    <location>
        <begin position="20"/>
        <end position="614"/>
    </location>
</feature>
<accession>A0A8H7A5J9</accession>
<evidence type="ECO:0000256" key="12">
    <source>
        <dbReference type="ARBA" id="ARBA00023026"/>
    </source>
</evidence>
<feature type="active site" description="Charge relay system" evidence="15">
    <location>
        <position position="292"/>
    </location>
</feature>
<protein>
    <recommendedName>
        <fullName evidence="4">tripeptidyl-peptidase II</fullName>
        <ecNumber evidence="4">3.4.14.10</ecNumber>
    </recommendedName>
</protein>
<dbReference type="CDD" id="cd04056">
    <property type="entry name" value="Peptidases_S53"/>
    <property type="match status" value="1"/>
</dbReference>
<evidence type="ECO:0000256" key="9">
    <source>
        <dbReference type="ARBA" id="ARBA00022801"/>
    </source>
</evidence>
<evidence type="ECO:0000256" key="13">
    <source>
        <dbReference type="ARBA" id="ARBA00023145"/>
    </source>
</evidence>
<dbReference type="InterPro" id="IPR023828">
    <property type="entry name" value="Peptidase_S8_Ser-AS"/>
</dbReference>
<keyword evidence="6 15" id="KW-0645">Protease</keyword>
<keyword evidence="5" id="KW-0964">Secreted</keyword>
<dbReference type="InterPro" id="IPR015366">
    <property type="entry name" value="S53_propep"/>
</dbReference>
<organism evidence="18 19">
    <name type="scientific">Endocarpon pusillum</name>
    <dbReference type="NCBI Taxonomy" id="364733"/>
    <lineage>
        <taxon>Eukaryota</taxon>
        <taxon>Fungi</taxon>
        <taxon>Dikarya</taxon>
        <taxon>Ascomycota</taxon>
        <taxon>Pezizomycotina</taxon>
        <taxon>Eurotiomycetes</taxon>
        <taxon>Chaetothyriomycetidae</taxon>
        <taxon>Verrucariales</taxon>
        <taxon>Verrucariaceae</taxon>
        <taxon>Endocarpon</taxon>
    </lineage>
</organism>
<comment type="function">
    <text evidence="2">Secreted tripeptidyl-peptidase which degrades proteins at acidic pHs and is involved in virulence.</text>
</comment>
<evidence type="ECO:0000259" key="17">
    <source>
        <dbReference type="PROSITE" id="PS51695"/>
    </source>
</evidence>
<evidence type="ECO:0000256" key="6">
    <source>
        <dbReference type="ARBA" id="ARBA00022670"/>
    </source>
</evidence>
<dbReference type="EC" id="3.4.14.10" evidence="4"/>
<dbReference type="OrthoDB" id="409122at2759"/>
<dbReference type="InterPro" id="IPR000209">
    <property type="entry name" value="Peptidase_S8/S53_dom"/>
</dbReference>
<feature type="binding site" evidence="15">
    <location>
        <position position="580"/>
    </location>
    <ligand>
        <name>Ca(2+)</name>
        <dbReference type="ChEBI" id="CHEBI:29108"/>
    </ligand>
</feature>
<comment type="cofactor">
    <cofactor evidence="15">
        <name>Ca(2+)</name>
        <dbReference type="ChEBI" id="CHEBI:29108"/>
    </cofactor>
    <text evidence="15">Binds 1 Ca(2+) ion per subunit.</text>
</comment>
<evidence type="ECO:0000256" key="4">
    <source>
        <dbReference type="ARBA" id="ARBA00012462"/>
    </source>
</evidence>
<name>A0A8H7A5J9_9EURO</name>
<feature type="active site" description="Charge relay system" evidence="15">
    <location>
        <position position="503"/>
    </location>
</feature>